<evidence type="ECO:0000256" key="4">
    <source>
        <dbReference type="ARBA" id="ARBA00022840"/>
    </source>
</evidence>
<dbReference type="EMBL" id="PPEA01000681">
    <property type="protein sequence ID" value="PQM45002.1"/>
    <property type="molecule type" value="Genomic_DNA"/>
</dbReference>
<sequence>MLHKRIVDRYLARDNPRRDGLSAIITAGAPGSGKSSMLRARVADLDDYRIVDADVIKDDLIEQALDDGIYDQLLAEVLADGYPLAPRELAALVHLESVKLADQVRRICIARKENIVVEGTLTWSGQGPKIYRELADSDYTHIEVYAVDVSAAAAHEQALSRWWQGRLDWVNGTDRLGGRFTPADAIDICYPTAGQSVCATHALQFIDTAQFGEIPYVHVTILRRQATGALEVGDERFYRQ</sequence>
<evidence type="ECO:0000256" key="5">
    <source>
        <dbReference type="ARBA" id="ARBA00032897"/>
    </source>
</evidence>
<dbReference type="EC" id="2.7.1.176" evidence="2"/>
<dbReference type="Pfam" id="PF06414">
    <property type="entry name" value="Zeta_toxin"/>
    <property type="match status" value="1"/>
</dbReference>
<name>A0A2S8BEC6_9MYCO</name>
<dbReference type="InterPro" id="IPR010488">
    <property type="entry name" value="Zeta_toxin_domain"/>
</dbReference>
<evidence type="ECO:0000256" key="6">
    <source>
        <dbReference type="ARBA" id="ARBA00048178"/>
    </source>
</evidence>
<dbReference type="InterPro" id="IPR027417">
    <property type="entry name" value="P-loop_NTPase"/>
</dbReference>
<evidence type="ECO:0000259" key="7">
    <source>
        <dbReference type="Pfam" id="PF06414"/>
    </source>
</evidence>
<comment type="catalytic activity">
    <reaction evidence="6">
        <text>UDP-N-acetyl-alpha-D-glucosamine + ATP = UDP-N-acetyl-alpha-D-glucosamine 3'-phosphate + ADP + H(+)</text>
        <dbReference type="Rhea" id="RHEA:32671"/>
        <dbReference type="ChEBI" id="CHEBI:15378"/>
        <dbReference type="ChEBI" id="CHEBI:30616"/>
        <dbReference type="ChEBI" id="CHEBI:57705"/>
        <dbReference type="ChEBI" id="CHEBI:64353"/>
        <dbReference type="ChEBI" id="CHEBI:456216"/>
        <dbReference type="EC" id="2.7.1.176"/>
    </reaction>
</comment>
<organism evidence="8 9">
    <name type="scientific">Mycobacterium talmoniae</name>
    <dbReference type="NCBI Taxonomy" id="1858794"/>
    <lineage>
        <taxon>Bacteria</taxon>
        <taxon>Bacillati</taxon>
        <taxon>Actinomycetota</taxon>
        <taxon>Actinomycetes</taxon>
        <taxon>Mycobacteriales</taxon>
        <taxon>Mycobacteriaceae</taxon>
        <taxon>Mycobacterium</taxon>
    </lineage>
</organism>
<dbReference type="AlphaFoldDB" id="A0A2S8BEC6"/>
<accession>A0A2S8BEC6</accession>
<protein>
    <recommendedName>
        <fullName evidence="5">UDP-N-acetylglucosamine kinase</fullName>
        <ecNumber evidence="2">2.7.1.176</ecNumber>
    </recommendedName>
    <alternativeName>
        <fullName evidence="5">UDP-N-acetylglucosamine kinase</fullName>
    </alternativeName>
</protein>
<reference evidence="8 9" key="1">
    <citation type="journal article" date="2017" name="Int. J. Syst. Evol. Microbiol.">
        <title>Mycobacterium talmoniae sp. nov., a slowly growing mycobacterium isolated from human respiratory samples.</title>
        <authorList>
            <person name="Davidson R.M."/>
            <person name="DeGroote M.A."/>
            <person name="Marola J.L."/>
            <person name="Buss S."/>
            <person name="Jones V."/>
            <person name="McNeil M.R."/>
            <person name="Freifeld A.G."/>
            <person name="Elaine Epperson L."/>
            <person name="Hasan N.A."/>
            <person name="Jackson M."/>
            <person name="Iwen P.C."/>
            <person name="Salfinger M."/>
            <person name="Strong M."/>
        </authorList>
    </citation>
    <scope>NUCLEOTIDE SEQUENCE [LARGE SCALE GENOMIC DNA]</scope>
    <source>
        <strain evidence="8 9">ATCC BAA-2683</strain>
    </source>
</reference>
<comment type="similarity">
    <text evidence="1">Belongs to the zeta toxin family.</text>
</comment>
<evidence type="ECO:0000313" key="9">
    <source>
        <dbReference type="Proteomes" id="UP000238296"/>
    </source>
</evidence>
<evidence type="ECO:0000256" key="2">
    <source>
        <dbReference type="ARBA" id="ARBA00011963"/>
    </source>
</evidence>
<feature type="domain" description="Zeta toxin" evidence="7">
    <location>
        <begin position="16"/>
        <end position="205"/>
    </location>
</feature>
<dbReference type="GO" id="GO:0005524">
    <property type="term" value="F:ATP binding"/>
    <property type="evidence" value="ECO:0007669"/>
    <property type="project" value="UniProtKB-KW"/>
</dbReference>
<dbReference type="Gene3D" id="3.40.50.300">
    <property type="entry name" value="P-loop containing nucleotide triphosphate hydrolases"/>
    <property type="match status" value="1"/>
</dbReference>
<dbReference type="GO" id="GO:0016301">
    <property type="term" value="F:kinase activity"/>
    <property type="evidence" value="ECO:0007669"/>
    <property type="project" value="InterPro"/>
</dbReference>
<dbReference type="SUPFAM" id="SSF52540">
    <property type="entry name" value="P-loop containing nucleoside triphosphate hydrolases"/>
    <property type="match status" value="1"/>
</dbReference>
<comment type="caution">
    <text evidence="8">The sequence shown here is derived from an EMBL/GenBank/DDBJ whole genome shotgun (WGS) entry which is preliminary data.</text>
</comment>
<gene>
    <name evidence="8" type="ORF">C1Y40_04841</name>
</gene>
<evidence type="ECO:0000256" key="3">
    <source>
        <dbReference type="ARBA" id="ARBA00022741"/>
    </source>
</evidence>
<evidence type="ECO:0000313" key="8">
    <source>
        <dbReference type="EMBL" id="PQM45002.1"/>
    </source>
</evidence>
<dbReference type="Proteomes" id="UP000238296">
    <property type="component" value="Unassembled WGS sequence"/>
</dbReference>
<keyword evidence="3" id="KW-0547">Nucleotide-binding</keyword>
<proteinExistence type="inferred from homology"/>
<evidence type="ECO:0000256" key="1">
    <source>
        <dbReference type="ARBA" id="ARBA00009104"/>
    </source>
</evidence>
<keyword evidence="4" id="KW-0067">ATP-binding</keyword>